<keyword evidence="3" id="KW-1185">Reference proteome</keyword>
<dbReference type="Proteomes" id="UP000565521">
    <property type="component" value="Unassembled WGS sequence"/>
</dbReference>
<gene>
    <name evidence="2" type="ORF">HW554_18520</name>
</gene>
<comment type="caution">
    <text evidence="2">The sequence shown here is derived from an EMBL/GenBank/DDBJ whole genome shotgun (WGS) entry which is preliminary data.</text>
</comment>
<accession>A0A7Y7PSG0</accession>
<organism evidence="2 3">
    <name type="scientific">Hymenobacter lapidiphilus</name>
    <dbReference type="NCBI Taxonomy" id="2608003"/>
    <lineage>
        <taxon>Bacteria</taxon>
        <taxon>Pseudomonadati</taxon>
        <taxon>Bacteroidota</taxon>
        <taxon>Cytophagia</taxon>
        <taxon>Cytophagales</taxon>
        <taxon>Hymenobacteraceae</taxon>
        <taxon>Hymenobacter</taxon>
    </lineage>
</organism>
<proteinExistence type="predicted"/>
<dbReference type="RefSeq" id="WP_176910037.1">
    <property type="nucleotide sequence ID" value="NZ_JABKAU010000054.1"/>
</dbReference>
<evidence type="ECO:0000313" key="3">
    <source>
        <dbReference type="Proteomes" id="UP000565521"/>
    </source>
</evidence>
<protein>
    <submittedName>
        <fullName evidence="2">Uncharacterized protein</fullName>
    </submittedName>
</protein>
<name>A0A7Y7PSG0_9BACT</name>
<dbReference type="AlphaFoldDB" id="A0A7Y7PSG0"/>
<reference evidence="2 3" key="1">
    <citation type="submission" date="2020-05" db="EMBL/GenBank/DDBJ databases">
        <title>Hymenobacter terrestris sp. nov. and Hymenobacter lapidiphilus sp. nov., isolated from regoliths in Antarctica.</title>
        <authorList>
            <person name="Sedlacek I."/>
            <person name="Pantucek R."/>
            <person name="Zeman M."/>
            <person name="Holochova P."/>
            <person name="Kralova S."/>
            <person name="Stankova E."/>
            <person name="Sedo O."/>
            <person name="Micenkova L."/>
            <person name="Svec P."/>
            <person name="Gupta V."/>
            <person name="Sood U."/>
            <person name="Korpole U.S."/>
            <person name="Lal R."/>
        </authorList>
    </citation>
    <scope>NUCLEOTIDE SEQUENCE [LARGE SCALE GENOMIC DNA]</scope>
    <source>
        <strain evidence="2 3">P5342</strain>
    </source>
</reference>
<sequence length="680" mass="73866">MPYANQDPARLRFTLLINGQGFVVYPTVGGSLKITRQAADDAFYLRDILSGALLLGGADDPETWRILYGLDNSADRCTPLFLLLDTRAYPGAEWKQRWRGTFTLNECSFNRSLCQVEVTPVADDGYRDVLENQEKEFNILSYSTSANRRAVRAQLATLAADTIIEFRRIDSNELGDFAGVEGWTTFLTNTSWITGVGRSRDVLIFRYRLNDDLMVPVPDSGGEYVPVDRSAQGWEPLFETIDATVTPHTIDYVKAPEISGFPRAGYKIGTYQDWFGRIYGDQLLLLPCGQSPPGPGYVQVTSPGASNSDVCGGPCLNVRRSGNDVNCKSLFWRFGEFRFTRGFPLLDAVRGLLKATVAGTSAVAIVPPTAAQLSDFFTNPVNPATGATGAANEVPGLLLSAASDVKRYGASEPATKVLISLKSMLDDLAALYDVGWFIDPVTGWFRIEHRAWREAGAGATVLDLTTAPETILSEAYSYRTDKLPRTEELTIAAALTQDAAKGYFFDKASIEYTGQCVNTREGQNKQTRSASRLTGDVAGMVLSGERLPDSALVLLAAAPDGLLQDGNRKAAASELLKRYHRRGRVRPTGTVAGQLLDFQSVKPGRLQEGLSARLCSLDQLGPAASITTNLGPGGQLDKAEWDLLTGIVSLSIALPSPDSTEPGPVPPRRAFNESWNLSFG</sequence>
<feature type="region of interest" description="Disordered" evidence="1">
    <location>
        <begin position="655"/>
        <end position="680"/>
    </location>
</feature>
<evidence type="ECO:0000256" key="1">
    <source>
        <dbReference type="SAM" id="MobiDB-lite"/>
    </source>
</evidence>
<dbReference type="EMBL" id="JABKAU010000054">
    <property type="protein sequence ID" value="NVO33205.1"/>
    <property type="molecule type" value="Genomic_DNA"/>
</dbReference>
<evidence type="ECO:0000313" key="2">
    <source>
        <dbReference type="EMBL" id="NVO33205.1"/>
    </source>
</evidence>